<accession>A0A4R4WPK1</accession>
<dbReference type="RefSeq" id="WP_132509825.1">
    <property type="nucleotide sequence ID" value="NZ_SMKP01000049.1"/>
</dbReference>
<dbReference type="AlphaFoldDB" id="A0A4R4WPK1"/>
<reference evidence="1 2" key="1">
    <citation type="submission" date="2019-03" db="EMBL/GenBank/DDBJ databases">
        <title>Draft genome sequences of novel Actinobacteria.</title>
        <authorList>
            <person name="Sahin N."/>
            <person name="Ay H."/>
            <person name="Saygin H."/>
        </authorList>
    </citation>
    <scope>NUCLEOTIDE SEQUENCE [LARGE SCALE GENOMIC DNA]</scope>
    <source>
        <strain evidence="1 2">KC712</strain>
    </source>
</reference>
<gene>
    <name evidence="1" type="ORF">E1294_18855</name>
</gene>
<name>A0A4R4WPK1_9ACTN</name>
<keyword evidence="2" id="KW-1185">Reference proteome</keyword>
<evidence type="ECO:0000313" key="2">
    <source>
        <dbReference type="Proteomes" id="UP000294543"/>
    </source>
</evidence>
<evidence type="ECO:0000313" key="1">
    <source>
        <dbReference type="EMBL" id="TDD20107.1"/>
    </source>
</evidence>
<comment type="caution">
    <text evidence="1">The sequence shown here is derived from an EMBL/GenBank/DDBJ whole genome shotgun (WGS) entry which is preliminary data.</text>
</comment>
<organism evidence="1 2">
    <name type="scientific">Nonomuraea diastatica</name>
    <dbReference type="NCBI Taxonomy" id="1848329"/>
    <lineage>
        <taxon>Bacteria</taxon>
        <taxon>Bacillati</taxon>
        <taxon>Actinomycetota</taxon>
        <taxon>Actinomycetes</taxon>
        <taxon>Streptosporangiales</taxon>
        <taxon>Streptosporangiaceae</taxon>
        <taxon>Nonomuraea</taxon>
    </lineage>
</organism>
<dbReference type="EMBL" id="SMKP01000049">
    <property type="protein sequence ID" value="TDD20107.1"/>
    <property type="molecule type" value="Genomic_DNA"/>
</dbReference>
<proteinExistence type="predicted"/>
<dbReference type="Proteomes" id="UP000294543">
    <property type="component" value="Unassembled WGS sequence"/>
</dbReference>
<sequence>MAVVPARRTIVISRPRHGRKFDREKTETWEATRTMAQKIGARTSRLFVVLSMILALVAAAAATASPALAQQSTEYTCSGQVCIRLVPDGTVAPMDAHGCSVKTCVTLTGNASKYFITGSGHGFFGHVHIWGPGVNRYSEIDFDPSIRTVGKGAGKACAEGWDLANAPTGPSVGLACKDVR</sequence>
<protein>
    <submittedName>
        <fullName evidence="1">Uncharacterized protein</fullName>
    </submittedName>
</protein>